<sequence length="158" mass="18731">MKRHRANPQAFLQDTTARHHWEVGHVGHTHTHTHTLPRPEEKGTLLLRTPKKPEWQREMPFLADLLRWLRALTWTQEPDTVTFLELALDFEELPNTPNRTHHRQNSKARLSPYKRGAGCYDWQLPVHSHSSQKARYTLHALLHDVTHWFPWEDLHCVA</sequence>
<evidence type="ECO:0000313" key="1">
    <source>
        <dbReference type="EMBL" id="CAE0819413.1"/>
    </source>
</evidence>
<proteinExistence type="predicted"/>
<dbReference type="AlphaFoldDB" id="A0A7S4FYH8"/>
<organism evidence="1">
    <name type="scientific">Eutreptiella gymnastica</name>
    <dbReference type="NCBI Taxonomy" id="73025"/>
    <lineage>
        <taxon>Eukaryota</taxon>
        <taxon>Discoba</taxon>
        <taxon>Euglenozoa</taxon>
        <taxon>Euglenida</taxon>
        <taxon>Spirocuta</taxon>
        <taxon>Euglenophyceae</taxon>
        <taxon>Eutreptiales</taxon>
        <taxon>Eutreptiaceae</taxon>
        <taxon>Eutreptiella</taxon>
    </lineage>
</organism>
<dbReference type="EMBL" id="HBJA01087793">
    <property type="protein sequence ID" value="CAE0819413.1"/>
    <property type="molecule type" value="Transcribed_RNA"/>
</dbReference>
<reference evidence="1" key="1">
    <citation type="submission" date="2021-01" db="EMBL/GenBank/DDBJ databases">
        <authorList>
            <person name="Corre E."/>
            <person name="Pelletier E."/>
            <person name="Niang G."/>
            <person name="Scheremetjew M."/>
            <person name="Finn R."/>
            <person name="Kale V."/>
            <person name="Holt S."/>
            <person name="Cochrane G."/>
            <person name="Meng A."/>
            <person name="Brown T."/>
            <person name="Cohen L."/>
        </authorList>
    </citation>
    <scope>NUCLEOTIDE SEQUENCE</scope>
    <source>
        <strain evidence="1">CCMP1594</strain>
    </source>
</reference>
<accession>A0A7S4FYH8</accession>
<protein>
    <submittedName>
        <fullName evidence="1">Uncharacterized protein</fullName>
    </submittedName>
</protein>
<name>A0A7S4FYH8_9EUGL</name>
<gene>
    <name evidence="1" type="ORF">EGYM00163_LOCUS30582</name>
</gene>